<name>A0AAW1X8Z1_RUBAR</name>
<dbReference type="EMBL" id="JBEDUW010000004">
    <property type="protein sequence ID" value="KAK9933117.1"/>
    <property type="molecule type" value="Genomic_DNA"/>
</dbReference>
<organism evidence="2 3">
    <name type="scientific">Rubus argutus</name>
    <name type="common">Southern blackberry</name>
    <dbReference type="NCBI Taxonomy" id="59490"/>
    <lineage>
        <taxon>Eukaryota</taxon>
        <taxon>Viridiplantae</taxon>
        <taxon>Streptophyta</taxon>
        <taxon>Embryophyta</taxon>
        <taxon>Tracheophyta</taxon>
        <taxon>Spermatophyta</taxon>
        <taxon>Magnoliopsida</taxon>
        <taxon>eudicotyledons</taxon>
        <taxon>Gunneridae</taxon>
        <taxon>Pentapetalae</taxon>
        <taxon>rosids</taxon>
        <taxon>fabids</taxon>
        <taxon>Rosales</taxon>
        <taxon>Rosaceae</taxon>
        <taxon>Rosoideae</taxon>
        <taxon>Rosoideae incertae sedis</taxon>
        <taxon>Rubus</taxon>
    </lineage>
</organism>
<keyword evidence="3" id="KW-1185">Reference proteome</keyword>
<feature type="region of interest" description="Disordered" evidence="1">
    <location>
        <begin position="18"/>
        <end position="43"/>
    </location>
</feature>
<evidence type="ECO:0000313" key="2">
    <source>
        <dbReference type="EMBL" id="KAK9933117.1"/>
    </source>
</evidence>
<accession>A0AAW1X8Z1</accession>
<sequence length="101" mass="10913">MCSSSGRRRWVAGRAKRCGLGSTPARGHGRRRGRGLEDRPGIGGAVVSVRSTTWSWETCGLPTESTTQVSDAVGSKGDCDCWCEDYRHNWVEVATVRKSGG</sequence>
<protein>
    <submittedName>
        <fullName evidence="2">Uncharacterized protein</fullName>
    </submittedName>
</protein>
<comment type="caution">
    <text evidence="2">The sequence shown here is derived from an EMBL/GenBank/DDBJ whole genome shotgun (WGS) entry which is preliminary data.</text>
</comment>
<gene>
    <name evidence="2" type="ORF">M0R45_020325</name>
</gene>
<proteinExistence type="predicted"/>
<reference evidence="2 3" key="1">
    <citation type="journal article" date="2023" name="G3 (Bethesda)">
        <title>A chromosome-length genome assembly and annotation of blackberry (Rubus argutus, cv. 'Hillquist').</title>
        <authorList>
            <person name="Bruna T."/>
            <person name="Aryal R."/>
            <person name="Dudchenko O."/>
            <person name="Sargent D.J."/>
            <person name="Mead D."/>
            <person name="Buti M."/>
            <person name="Cavallini A."/>
            <person name="Hytonen T."/>
            <person name="Andres J."/>
            <person name="Pham M."/>
            <person name="Weisz D."/>
            <person name="Mascagni F."/>
            <person name="Usai G."/>
            <person name="Natali L."/>
            <person name="Bassil N."/>
            <person name="Fernandez G.E."/>
            <person name="Lomsadze A."/>
            <person name="Armour M."/>
            <person name="Olukolu B."/>
            <person name="Poorten T."/>
            <person name="Britton C."/>
            <person name="Davik J."/>
            <person name="Ashrafi H."/>
            <person name="Aiden E.L."/>
            <person name="Borodovsky M."/>
            <person name="Worthington M."/>
        </authorList>
    </citation>
    <scope>NUCLEOTIDE SEQUENCE [LARGE SCALE GENOMIC DNA]</scope>
    <source>
        <strain evidence="2">PI 553951</strain>
    </source>
</reference>
<evidence type="ECO:0000313" key="3">
    <source>
        <dbReference type="Proteomes" id="UP001457282"/>
    </source>
</evidence>
<dbReference type="AlphaFoldDB" id="A0AAW1X8Z1"/>
<evidence type="ECO:0000256" key="1">
    <source>
        <dbReference type="SAM" id="MobiDB-lite"/>
    </source>
</evidence>
<dbReference type="Proteomes" id="UP001457282">
    <property type="component" value="Unassembled WGS sequence"/>
</dbReference>